<evidence type="ECO:0000313" key="2">
    <source>
        <dbReference type="EMBL" id="CCA75607.1"/>
    </source>
</evidence>
<sequence>MCISSRWMNLIISTPVLWTDIVLDLHSAEDALATLRVHITLSRFSPISIIIFKHTTEDQALLRVALDQLKSHGDRIQSLYVNSEFILSTFYEVLGPLRNLTVLRCRAVHSWEPIHEPTVNFINCHSGLKEIQNVMLTPTILKSRWSCRLATVTTSADVRVHDLIAVPSKFPALRTIFFHPKSQRSYPPGRGESSSLSSCTRLQTWNLKMVEDSLQPQQDMDMLLSAVSDSLETLRTRLDIEVLPLFLPLLAQLCCLQRVTLDIVPTQGSFHPPVLMSPSSAHDLVVRISTGSQQWNGGWSETVVDMFKSSFPHVKQLTLEASLLKIQALPSVCHL</sequence>
<dbReference type="InParanoid" id="G4TWB4"/>
<feature type="signal peptide" evidence="1">
    <location>
        <begin position="1"/>
        <end position="18"/>
    </location>
</feature>
<comment type="caution">
    <text evidence="2">The sequence shown here is derived from an EMBL/GenBank/DDBJ whole genome shotgun (WGS) entry which is preliminary data.</text>
</comment>
<dbReference type="OrthoDB" id="3062612at2759"/>
<keyword evidence="3" id="KW-1185">Reference proteome</keyword>
<dbReference type="HOGENOM" id="CLU_829276_0_0_1"/>
<proteinExistence type="predicted"/>
<evidence type="ECO:0008006" key="4">
    <source>
        <dbReference type="Google" id="ProtNLM"/>
    </source>
</evidence>
<keyword evidence="1" id="KW-0732">Signal</keyword>
<dbReference type="Proteomes" id="UP000007148">
    <property type="component" value="Unassembled WGS sequence"/>
</dbReference>
<feature type="chain" id="PRO_5003468861" description="F-box domain-containing protein" evidence="1">
    <location>
        <begin position="19"/>
        <end position="335"/>
    </location>
</feature>
<dbReference type="EMBL" id="CAFZ01000480">
    <property type="protein sequence ID" value="CCA75607.1"/>
    <property type="molecule type" value="Genomic_DNA"/>
</dbReference>
<dbReference type="AlphaFoldDB" id="G4TWB4"/>
<name>G4TWB4_SERID</name>
<accession>G4TWB4</accession>
<reference evidence="2 3" key="1">
    <citation type="journal article" date="2011" name="PLoS Pathog.">
        <title>Endophytic Life Strategies Decoded by Genome and Transcriptome Analyses of the Mutualistic Root Symbiont Piriformospora indica.</title>
        <authorList>
            <person name="Zuccaro A."/>
            <person name="Lahrmann U."/>
            <person name="Guldener U."/>
            <person name="Langen G."/>
            <person name="Pfiffi S."/>
            <person name="Biedenkopf D."/>
            <person name="Wong P."/>
            <person name="Samans B."/>
            <person name="Grimm C."/>
            <person name="Basiewicz M."/>
            <person name="Murat C."/>
            <person name="Martin F."/>
            <person name="Kogel K.H."/>
        </authorList>
    </citation>
    <scope>NUCLEOTIDE SEQUENCE [LARGE SCALE GENOMIC DNA]</scope>
    <source>
        <strain evidence="2 3">DSM 11827</strain>
    </source>
</reference>
<evidence type="ECO:0000313" key="3">
    <source>
        <dbReference type="Proteomes" id="UP000007148"/>
    </source>
</evidence>
<organism evidence="2 3">
    <name type="scientific">Serendipita indica (strain DSM 11827)</name>
    <name type="common">Root endophyte fungus</name>
    <name type="synonym">Piriformospora indica</name>
    <dbReference type="NCBI Taxonomy" id="1109443"/>
    <lineage>
        <taxon>Eukaryota</taxon>
        <taxon>Fungi</taxon>
        <taxon>Dikarya</taxon>
        <taxon>Basidiomycota</taxon>
        <taxon>Agaricomycotina</taxon>
        <taxon>Agaricomycetes</taxon>
        <taxon>Sebacinales</taxon>
        <taxon>Serendipitaceae</taxon>
        <taxon>Serendipita</taxon>
    </lineage>
</organism>
<protein>
    <recommendedName>
        <fullName evidence="4">F-box domain-containing protein</fullName>
    </recommendedName>
</protein>
<gene>
    <name evidence="2" type="ORF">PIIN_09598</name>
</gene>
<evidence type="ECO:0000256" key="1">
    <source>
        <dbReference type="SAM" id="SignalP"/>
    </source>
</evidence>